<evidence type="ECO:0000256" key="1">
    <source>
        <dbReference type="ARBA" id="ARBA00022737"/>
    </source>
</evidence>
<keyword evidence="1" id="KW-0677">Repeat</keyword>
<evidence type="ECO:0000313" key="6">
    <source>
        <dbReference type="Proteomes" id="UP000886689"/>
    </source>
</evidence>
<dbReference type="EMBL" id="JADJUC010000004">
    <property type="protein sequence ID" value="MBK8523719.1"/>
    <property type="molecule type" value="Genomic_DNA"/>
</dbReference>
<dbReference type="InterPro" id="IPR011990">
    <property type="entry name" value="TPR-like_helical_dom_sf"/>
</dbReference>
<dbReference type="Gene3D" id="1.25.40.10">
    <property type="entry name" value="Tetratricopeptide repeat domain"/>
    <property type="match status" value="1"/>
</dbReference>
<evidence type="ECO:0000256" key="2">
    <source>
        <dbReference type="ARBA" id="ARBA00022803"/>
    </source>
</evidence>
<evidence type="ECO:0000256" key="4">
    <source>
        <dbReference type="SAM" id="SignalP"/>
    </source>
</evidence>
<feature type="repeat" description="TPR" evidence="3">
    <location>
        <begin position="52"/>
        <end position="85"/>
    </location>
</feature>
<dbReference type="InterPro" id="IPR050498">
    <property type="entry name" value="Ycf3"/>
</dbReference>
<dbReference type="AlphaFoldDB" id="A0A9D7K1P2"/>
<dbReference type="Pfam" id="PF13432">
    <property type="entry name" value="TPR_16"/>
    <property type="match status" value="1"/>
</dbReference>
<gene>
    <name evidence="5" type="primary">pilW</name>
    <name evidence="5" type="ORF">IPL58_06110</name>
</gene>
<dbReference type="InterPro" id="IPR013360">
    <property type="entry name" value="Pilus_4_PilW"/>
</dbReference>
<keyword evidence="4" id="KW-0732">Signal</keyword>
<protein>
    <submittedName>
        <fullName evidence="5">Type IV pilus biogenesis/stability protein PilW</fullName>
    </submittedName>
</protein>
<dbReference type="SUPFAM" id="SSF48452">
    <property type="entry name" value="TPR-like"/>
    <property type="match status" value="1"/>
</dbReference>
<dbReference type="SMART" id="SM00028">
    <property type="entry name" value="TPR"/>
    <property type="match status" value="3"/>
</dbReference>
<feature type="signal peptide" evidence="4">
    <location>
        <begin position="1"/>
        <end position="25"/>
    </location>
</feature>
<dbReference type="PANTHER" id="PTHR44858">
    <property type="entry name" value="TETRATRICOPEPTIDE REPEAT PROTEIN 6"/>
    <property type="match status" value="1"/>
</dbReference>
<evidence type="ECO:0000256" key="3">
    <source>
        <dbReference type="PROSITE-ProRule" id="PRU00339"/>
    </source>
</evidence>
<proteinExistence type="predicted"/>
<dbReference type="PROSITE" id="PS50005">
    <property type="entry name" value="TPR"/>
    <property type="match status" value="1"/>
</dbReference>
<dbReference type="InterPro" id="IPR019734">
    <property type="entry name" value="TPR_rpt"/>
</dbReference>
<organism evidence="5 6">
    <name type="scientific">Candidatus Proximibacter danicus</name>
    <dbReference type="NCBI Taxonomy" id="2954365"/>
    <lineage>
        <taxon>Bacteria</taxon>
        <taxon>Pseudomonadati</taxon>
        <taxon>Pseudomonadota</taxon>
        <taxon>Betaproteobacteria</taxon>
        <taxon>Candidatus Proximibacter</taxon>
    </lineage>
</organism>
<evidence type="ECO:0000313" key="5">
    <source>
        <dbReference type="EMBL" id="MBK8523719.1"/>
    </source>
</evidence>
<feature type="chain" id="PRO_5038670782" evidence="4">
    <location>
        <begin position="26"/>
        <end position="269"/>
    </location>
</feature>
<dbReference type="NCBIfam" id="TIGR02521">
    <property type="entry name" value="type_IV_pilW"/>
    <property type="match status" value="1"/>
</dbReference>
<reference evidence="5" key="1">
    <citation type="submission" date="2020-10" db="EMBL/GenBank/DDBJ databases">
        <title>Connecting structure to function with the recovery of over 1000 high-quality activated sludge metagenome-assembled genomes encoding full-length rRNA genes using long-read sequencing.</title>
        <authorList>
            <person name="Singleton C.M."/>
            <person name="Petriglieri F."/>
            <person name="Kristensen J.M."/>
            <person name="Kirkegaard R.H."/>
            <person name="Michaelsen T.Y."/>
            <person name="Andersen M.H."/>
            <person name="Karst S.M."/>
            <person name="Dueholm M.S."/>
            <person name="Nielsen P.H."/>
            <person name="Albertsen M."/>
        </authorList>
    </citation>
    <scope>NUCLEOTIDE SEQUENCE</scope>
    <source>
        <strain evidence="5">Hirt_18-Q3-R61-65_BATAC.395</strain>
    </source>
</reference>
<name>A0A9D7K1P2_9PROT</name>
<comment type="caution">
    <text evidence="5">The sequence shown here is derived from an EMBL/GenBank/DDBJ whole genome shotgun (WGS) entry which is preliminary data.</text>
</comment>
<keyword evidence="2 3" id="KW-0802">TPR repeat</keyword>
<accession>A0A9D7K1P2</accession>
<dbReference type="Proteomes" id="UP000886689">
    <property type="component" value="Unassembled WGS sequence"/>
</dbReference>
<sequence>MINSGGKIARIFCVIVSGMLLPTLAQSQQASGQNAQQVAEQESRAKDPRSRAKIHTELGALYYQEGNIPVAMEELTIAIYIDPTYAPAYSMRALVHHFLKEPKYAEDNFRDALQHGPDDPEIANNYGWFLCQIGRQKEGMPHFERALRNRLYQTPDRAYLNAGQCAVSMGDLALGEEYLQKAYRLTGGSPIVALRMADLYYRTGRLIEARKEITELARKLEPNAELLWLGVRVERKLEDRETEMRYASQLRRRFPNSKEYQELLKGNYE</sequence>
<dbReference type="PANTHER" id="PTHR44858:SF1">
    <property type="entry name" value="UDP-N-ACETYLGLUCOSAMINE--PEPTIDE N-ACETYLGLUCOSAMINYLTRANSFERASE SPINDLY-RELATED"/>
    <property type="match status" value="1"/>
</dbReference>